<dbReference type="Proteomes" id="UP000295611">
    <property type="component" value="Unassembled WGS sequence"/>
</dbReference>
<evidence type="ECO:0000259" key="3">
    <source>
        <dbReference type="Pfam" id="PF13283"/>
    </source>
</evidence>
<dbReference type="Gene3D" id="1.25.40.10">
    <property type="entry name" value="Tetratricopeptide repeat domain"/>
    <property type="match status" value="2"/>
</dbReference>
<feature type="chain" id="PRO_5020748647" evidence="2">
    <location>
        <begin position="21"/>
        <end position="768"/>
    </location>
</feature>
<dbReference type="InterPro" id="IPR025137">
    <property type="entry name" value="NfrA_C"/>
</dbReference>
<feature type="domain" description="Bacteriophage N4 adsorption protein A C-terminal" evidence="3">
    <location>
        <begin position="588"/>
        <end position="753"/>
    </location>
</feature>
<sequence>MKARWMLAALMVGLSAISQANDTARLQKEVSNYRYFLIYPHLNKAFELERQGQWPPAIAELERARALAPDSPSAALYLAEGYRRTSRPQDARHLLLAQSKITPADTRLADALRSLASPPKPAVPAQPPSRKADDAPQPPSPAPSLSERFDLALSERRQAQAVSLADMLLAQQGDRPLDALSYRLQGAGYHDAAAKLLLARYPFAGRAESERLLLLHRLAAVLSSQVNDRQHAMLARPLDTPALRAAQALILRLLDDCPAIRTVLGDGSPRYPAQSWLILGDCYRQSAPGLAQNAYRQASLLGAGGLADKALAYQAYANRDYATALQSWRRQSLDDMTPSERLAAAASATQARDWDQAEIWLNAYHGEERAEIHWLRGLLAADGRHDPLRAMEEISRAIALNPRADYSMRLAALQQQSGQARAALQTLRQAVALAPADGELQSQLGYAEWRAGNAAAAAQALTQAAAIRPGDQTLIRQLVFVQTRLANNDKALAYAEQALDAWPSPADDDDIAQRFALTRLHEVLSRRWTFSLDAWSGSNPSSSAGANANQSYRGYSQMMLDYLLGHPASRDGRTLSAYARVFAGSAQEPLPLQDPELGVGLNWKLWRDQVIYLAVEQQTPLTSASGQRADQMVRASASFFNAGRYGDDWHPLGHGWLAQNLYLDLARYRLAERTALSADYRMSYHAKIAEGQTLEPYGHLQYSHSREPGAADYDDQRFGAGLRWNLWLGQDDYNAYPHKVSVGLELQHPLHSSYSPGNAVVFSIGGRW</sequence>
<evidence type="ECO:0000313" key="4">
    <source>
        <dbReference type="EMBL" id="TDR82789.1"/>
    </source>
</evidence>
<dbReference type="InterPro" id="IPR019734">
    <property type="entry name" value="TPR_rpt"/>
</dbReference>
<dbReference type="SMART" id="SM00028">
    <property type="entry name" value="TPR"/>
    <property type="match status" value="3"/>
</dbReference>
<proteinExistence type="predicted"/>
<dbReference type="OrthoDB" id="7399085at2"/>
<keyword evidence="5" id="KW-1185">Reference proteome</keyword>
<feature type="compositionally biased region" description="Pro residues" evidence="1">
    <location>
        <begin position="118"/>
        <end position="127"/>
    </location>
</feature>
<name>A0A4V3DW07_9NEIS</name>
<evidence type="ECO:0000313" key="5">
    <source>
        <dbReference type="Proteomes" id="UP000295611"/>
    </source>
</evidence>
<reference evidence="4 5" key="1">
    <citation type="submission" date="2019-03" db="EMBL/GenBank/DDBJ databases">
        <title>Genomic Encyclopedia of Type Strains, Phase III (KMG-III): the genomes of soil and plant-associated and newly described type strains.</title>
        <authorList>
            <person name="Whitman W."/>
        </authorList>
    </citation>
    <scope>NUCLEOTIDE SEQUENCE [LARGE SCALE GENOMIC DNA]</scope>
    <source>
        <strain evidence="4 5">CECT 8976</strain>
    </source>
</reference>
<dbReference type="EMBL" id="SNZP01000001">
    <property type="protein sequence ID" value="TDR82789.1"/>
    <property type="molecule type" value="Genomic_DNA"/>
</dbReference>
<dbReference type="AlphaFoldDB" id="A0A4V3DW07"/>
<accession>A0A4V3DW07</accession>
<gene>
    <name evidence="4" type="ORF">DFP86_101178</name>
</gene>
<dbReference type="Pfam" id="PF13283">
    <property type="entry name" value="NfrA_C"/>
    <property type="match status" value="1"/>
</dbReference>
<organism evidence="4 5">
    <name type="scientific">Paludibacterium purpuratum</name>
    <dbReference type="NCBI Taxonomy" id="1144873"/>
    <lineage>
        <taxon>Bacteria</taxon>
        <taxon>Pseudomonadati</taxon>
        <taxon>Pseudomonadota</taxon>
        <taxon>Betaproteobacteria</taxon>
        <taxon>Neisseriales</taxon>
        <taxon>Chromobacteriaceae</taxon>
        <taxon>Paludibacterium</taxon>
    </lineage>
</organism>
<evidence type="ECO:0000256" key="2">
    <source>
        <dbReference type="SAM" id="SignalP"/>
    </source>
</evidence>
<evidence type="ECO:0000256" key="1">
    <source>
        <dbReference type="SAM" id="MobiDB-lite"/>
    </source>
</evidence>
<dbReference type="SUPFAM" id="SSF48452">
    <property type="entry name" value="TPR-like"/>
    <property type="match status" value="1"/>
</dbReference>
<dbReference type="InterPro" id="IPR011990">
    <property type="entry name" value="TPR-like_helical_dom_sf"/>
</dbReference>
<keyword evidence="2" id="KW-0732">Signal</keyword>
<feature type="signal peptide" evidence="2">
    <location>
        <begin position="1"/>
        <end position="20"/>
    </location>
</feature>
<feature type="region of interest" description="Disordered" evidence="1">
    <location>
        <begin position="116"/>
        <end position="146"/>
    </location>
</feature>
<dbReference type="RefSeq" id="WP_133678115.1">
    <property type="nucleotide sequence ID" value="NZ_SNZP01000001.1"/>
</dbReference>
<protein>
    <submittedName>
        <fullName evidence="4">Tetratricopeptide repeat protein</fullName>
    </submittedName>
</protein>
<comment type="caution">
    <text evidence="4">The sequence shown here is derived from an EMBL/GenBank/DDBJ whole genome shotgun (WGS) entry which is preliminary data.</text>
</comment>